<feature type="transmembrane region" description="Helical" evidence="9">
    <location>
        <begin position="776"/>
        <end position="798"/>
    </location>
</feature>
<keyword evidence="4 9" id="KW-0812">Transmembrane</keyword>
<feature type="transmembrane region" description="Helical" evidence="9">
    <location>
        <begin position="461"/>
        <end position="480"/>
    </location>
</feature>
<dbReference type="AlphaFoldDB" id="M3J9J2"/>
<dbReference type="Proteomes" id="UP000011777">
    <property type="component" value="Unassembled WGS sequence"/>
</dbReference>
<gene>
    <name evidence="10" type="ORF">G210_0599</name>
</gene>
<dbReference type="OrthoDB" id="9986677at2759"/>
<evidence type="ECO:0000313" key="11">
    <source>
        <dbReference type="Proteomes" id="UP000011777"/>
    </source>
</evidence>
<dbReference type="Pfam" id="PF03169">
    <property type="entry name" value="OPT"/>
    <property type="match status" value="1"/>
</dbReference>
<evidence type="ECO:0000256" key="6">
    <source>
        <dbReference type="ARBA" id="ARBA00022927"/>
    </source>
</evidence>
<feature type="transmembrane region" description="Helical" evidence="9">
    <location>
        <begin position="381"/>
        <end position="400"/>
    </location>
</feature>
<accession>M3J9J2</accession>
<feature type="transmembrane region" description="Helical" evidence="9">
    <location>
        <begin position="706"/>
        <end position="726"/>
    </location>
</feature>
<feature type="transmembrane region" description="Helical" evidence="9">
    <location>
        <begin position="236"/>
        <end position="259"/>
    </location>
</feature>
<keyword evidence="7 9" id="KW-1133">Transmembrane helix</keyword>
<proteinExistence type="inferred from homology"/>
<keyword evidence="8 9" id="KW-0472">Membrane</keyword>
<dbReference type="PANTHER" id="PTHR22601">
    <property type="entry name" value="ISP4 LIKE PROTEIN"/>
    <property type="match status" value="1"/>
</dbReference>
<comment type="subcellular location">
    <subcellularLocation>
        <location evidence="1">Membrane</location>
        <topology evidence="1">Multi-pass membrane protein</topology>
    </subcellularLocation>
</comment>
<evidence type="ECO:0000313" key="10">
    <source>
        <dbReference type="EMBL" id="EMG48783.1"/>
    </source>
</evidence>
<feature type="transmembrane region" description="Helical" evidence="9">
    <location>
        <begin position="528"/>
        <end position="550"/>
    </location>
</feature>
<evidence type="ECO:0000256" key="3">
    <source>
        <dbReference type="ARBA" id="ARBA00022448"/>
    </source>
</evidence>
<comment type="caution">
    <text evidence="10">The sequence shown here is derived from an EMBL/GenBank/DDBJ whole genome shotgun (WGS) entry which is preliminary data.</text>
</comment>
<evidence type="ECO:0000256" key="5">
    <source>
        <dbReference type="ARBA" id="ARBA00022856"/>
    </source>
</evidence>
<name>M3J9J2_CANMX</name>
<feature type="transmembrane region" description="Helical" evidence="9">
    <location>
        <begin position="818"/>
        <end position="840"/>
    </location>
</feature>
<dbReference type="GO" id="GO:0015031">
    <property type="term" value="P:protein transport"/>
    <property type="evidence" value="ECO:0007669"/>
    <property type="project" value="UniProtKB-KW"/>
</dbReference>
<feature type="transmembrane region" description="Helical" evidence="9">
    <location>
        <begin position="321"/>
        <end position="341"/>
    </location>
</feature>
<dbReference type="OMA" id="TSAYCFW"/>
<keyword evidence="6" id="KW-0653">Protein transport</keyword>
<reference evidence="10 11" key="1">
    <citation type="submission" date="2013-02" db="EMBL/GenBank/DDBJ databases">
        <title>Genome sequence of Candida maltosa Xu316, a potential industrial strain for xylitol and ethanol production.</title>
        <authorList>
            <person name="Yu J."/>
            <person name="Wang Q."/>
            <person name="Geng X."/>
            <person name="Bao W."/>
            <person name="He P."/>
            <person name="Cai J."/>
        </authorList>
    </citation>
    <scope>NUCLEOTIDE SEQUENCE [LARGE SCALE GENOMIC DNA]</scope>
    <source>
        <strain evidence="11">Xu316</strain>
    </source>
</reference>
<dbReference type="NCBIfam" id="TIGR00727">
    <property type="entry name" value="ISP4_OPT"/>
    <property type="match status" value="1"/>
</dbReference>
<keyword evidence="5" id="KW-0571">Peptide transport</keyword>
<evidence type="ECO:0000256" key="8">
    <source>
        <dbReference type="ARBA" id="ARBA00023136"/>
    </source>
</evidence>
<feature type="transmembrane region" description="Helical" evidence="9">
    <location>
        <begin position="212"/>
        <end position="230"/>
    </location>
</feature>
<feature type="transmembrane region" description="Helical" evidence="9">
    <location>
        <begin position="652"/>
        <end position="676"/>
    </location>
</feature>
<evidence type="ECO:0000256" key="4">
    <source>
        <dbReference type="ARBA" id="ARBA00022692"/>
    </source>
</evidence>
<dbReference type="InterPro" id="IPR004648">
    <property type="entry name" value="Oligpept_transpt"/>
</dbReference>
<keyword evidence="11" id="KW-1185">Reference proteome</keyword>
<feature type="transmembrane region" description="Helical" evidence="9">
    <location>
        <begin position="598"/>
        <end position="618"/>
    </location>
</feature>
<feature type="transmembrane region" description="Helical" evidence="9">
    <location>
        <begin position="285"/>
        <end position="301"/>
    </location>
</feature>
<protein>
    <submittedName>
        <fullName evidence="10">Oligopeptide transporter, putative</fullName>
    </submittedName>
</protein>
<sequence length="920" mass="104621">MSEKLSTRLSLPQDPNIRNITSIGSHLNVQDHEVDLNAITSHPLSLGEVATTLTESQKWFVLKRLHFDNLLSLEDLPPSAAFIFEKIEQMSPDEAVEILKANLKEHKNDVNIPEQDLELWNELVDYHGPKENNIDSKLEESSNDGTKGDLIKVEHGAEQDVKHSGNSHEIVDWELQVRLEAVLIAYWSPYPEVRAVTFPFDDPTVPVETFRVYLIGTIWTAIGAVINQFFSERQPSISLAMSVVQIFLYPSGLLCEWILPKWKIKLWKNYAIDLNPGPYTFKEQMLATIFCGVSGGATSYVSSNILMQKSELYYDNKWVDFGYQVLLILSTNFLGVGLAGIMRKFAVYPVKAVWPSILPSIALNKTLLTPAKKEIINGWKISAYNFFFICFAASFLYFWVPDYLFQALSTFNWMTWIKPTNMNLAVITGSVGGLGLNPITTFDWNYFSSLLQPLQVPFYNPVNNIVGMFIAFFCIIGVWYSNYKWTGFLPINDNGLYTNTGEPYAVTAVVNENSLFDESKYKEIGPPFYTAANLVVYGAFFAIYPFHIVYEIGMNYQEMWDACKSFWRLLRDYKKSTYDGFDDPHSTMMRAYPEVPEWAYLIIVVISLVLAIICVKVYPAQTPVWGIFFALGINFIFLIPLTTVYARTGFSFGLNVLVELIVGYAIPGNGLALAFIKALGYNIDGQAQNFINDLKQGHYAKLPPRAVYRVQILSIFIASFIQLGILNFQIDGGIKNYCDPHNTQKFTCPGTRTFYSASVLWGVIGPKKVFDGLYPILKWCFLIGFLLAFPCIAIKRWGPRKYVKFFEPSVVIGGFLNYAPYNLSYFIPGLYVAFTFMHYIRNKYEAWWQKYNYILSTGLNAGIAFSSIIIFFAVMYHDKSIDWWGNNVMYEGYDGAMTGWLNATVDAPDGYFGPRIGHFP</sequence>
<dbReference type="InterPro" id="IPR004813">
    <property type="entry name" value="OPT"/>
</dbReference>
<organism evidence="10 11">
    <name type="scientific">Candida maltosa (strain Xu316)</name>
    <name type="common">Yeast</name>
    <dbReference type="NCBI Taxonomy" id="1245528"/>
    <lineage>
        <taxon>Eukaryota</taxon>
        <taxon>Fungi</taxon>
        <taxon>Dikarya</taxon>
        <taxon>Ascomycota</taxon>
        <taxon>Saccharomycotina</taxon>
        <taxon>Pichiomycetes</taxon>
        <taxon>Debaryomycetaceae</taxon>
        <taxon>Candida/Lodderomyces clade</taxon>
        <taxon>Candida</taxon>
    </lineage>
</organism>
<evidence type="ECO:0000256" key="1">
    <source>
        <dbReference type="ARBA" id="ARBA00004141"/>
    </source>
</evidence>
<evidence type="ECO:0000256" key="2">
    <source>
        <dbReference type="ARBA" id="ARBA00008807"/>
    </source>
</evidence>
<dbReference type="GO" id="GO:0016020">
    <property type="term" value="C:membrane"/>
    <property type="evidence" value="ECO:0007669"/>
    <property type="project" value="UniProtKB-SubCell"/>
</dbReference>
<feature type="transmembrane region" description="Helical" evidence="9">
    <location>
        <begin position="624"/>
        <end position="645"/>
    </location>
</feature>
<evidence type="ECO:0000256" key="9">
    <source>
        <dbReference type="SAM" id="Phobius"/>
    </source>
</evidence>
<dbReference type="HOGENOM" id="CLU_004965_1_0_1"/>
<dbReference type="NCBIfam" id="TIGR00728">
    <property type="entry name" value="OPT_sfam"/>
    <property type="match status" value="1"/>
</dbReference>
<feature type="transmembrane region" description="Helical" evidence="9">
    <location>
        <begin position="420"/>
        <end position="440"/>
    </location>
</feature>
<feature type="transmembrane region" description="Helical" evidence="9">
    <location>
        <begin position="852"/>
        <end position="876"/>
    </location>
</feature>
<dbReference type="GO" id="GO:0035673">
    <property type="term" value="F:oligopeptide transmembrane transporter activity"/>
    <property type="evidence" value="ECO:0007669"/>
    <property type="project" value="InterPro"/>
</dbReference>
<keyword evidence="3" id="KW-0813">Transport</keyword>
<comment type="similarity">
    <text evidence="2">Belongs to the oligopeptide OPT transporter family.</text>
</comment>
<dbReference type="EMBL" id="AOGT01000979">
    <property type="protein sequence ID" value="EMG48783.1"/>
    <property type="molecule type" value="Genomic_DNA"/>
</dbReference>
<evidence type="ECO:0000256" key="7">
    <source>
        <dbReference type="ARBA" id="ARBA00022989"/>
    </source>
</evidence>
<dbReference type="eggNOG" id="KOG2262">
    <property type="taxonomic scope" value="Eukaryota"/>
</dbReference>